<dbReference type="OrthoDB" id="725917at2"/>
<protein>
    <submittedName>
        <fullName evidence="1">SusD/RagB family nutrient-binding outer membrane lipoprotein</fullName>
    </submittedName>
</protein>
<dbReference type="EMBL" id="CP022386">
    <property type="protein sequence ID" value="ATA86439.1"/>
    <property type="molecule type" value="Genomic_DNA"/>
</dbReference>
<evidence type="ECO:0000313" key="3">
    <source>
        <dbReference type="Proteomes" id="UP000217250"/>
    </source>
</evidence>
<dbReference type="GeneID" id="84807770"/>
<dbReference type="Pfam" id="PF12771">
    <property type="entry name" value="SusD-like_2"/>
    <property type="match status" value="1"/>
</dbReference>
<dbReference type="SUPFAM" id="SSF48452">
    <property type="entry name" value="TPR-like"/>
    <property type="match status" value="1"/>
</dbReference>
<keyword evidence="1" id="KW-0449">Lipoprotein</keyword>
<sequence>MKKIVSILCGVGLLFATSSCEKDFEEINTNPNKPKNSLSYALFNGSNKRFMDYTRYSTTSGKLVRSWMQYTAQTAYTKESRFLYSDTAGDYIWRFCYQVAGDYKEIIELNTDPKTKEKTALYGDNDNQIAASRIMMGYVFSMLAETYGDVPYYSWHGKDNPKFQALQLEKYISPIYASQKDIYMDILDDLKEAVTQIKTVDSKGNAIKNVFTAGDDLFKTPEKLKKFGNSLRLRIAIHLSDVSDAELKAKAIQTITEILNNTTQYPVMASNADTVELPYENNDTNPSPIYSNYFIGRRTDYSPANTFVDLLKGQRGNFGVDPRLQKYFAPKNTSLKNIKAGAYQESTDLTKYVGMPYGIDETYSDSQFNSGKLVSLFSSKILNPNYAEVLIEYSEVCFLLAEANFLVNGTWSQDWYEKGVEASMQKWGVSASDIATFKTRIAAGSTLAANKENVLTQKYIALYMNPNEAWTEYRRTGYPTVLIKNGEVNPMVLPIRDKKTNVTVSTYTFTSLVEGVDFPQRLQYPLTYKNINLANYQDALKNMGMTTDFIGKKLIFAKR</sequence>
<dbReference type="PROSITE" id="PS51257">
    <property type="entry name" value="PROKAR_LIPOPROTEIN"/>
    <property type="match status" value="1"/>
</dbReference>
<dbReference type="AlphaFoldDB" id="A0A250FMQ7"/>
<evidence type="ECO:0000313" key="1">
    <source>
        <dbReference type="EMBL" id="ATA86439.1"/>
    </source>
</evidence>
<dbReference type="Proteomes" id="UP000217250">
    <property type="component" value="Chromosome"/>
</dbReference>
<dbReference type="Gene3D" id="1.25.40.390">
    <property type="match status" value="1"/>
</dbReference>
<reference evidence="3" key="2">
    <citation type="submission" date="2017-06" db="EMBL/GenBank/DDBJ databases">
        <title>Capnocytophaga spp. assemblies.</title>
        <authorList>
            <person name="Gulvik C.A."/>
        </authorList>
    </citation>
    <scope>NUCLEOTIDE SEQUENCE [LARGE SCALE GENOMIC DNA]</scope>
    <source>
        <strain evidence="3">H1496</strain>
    </source>
</reference>
<dbReference type="KEGG" id="cgh:CGC50_04235"/>
<reference evidence="1" key="1">
    <citation type="journal article" date="2017" name="Genome Announc.">
        <title>Twelve Complete Reference Genomes of Clinical Isolates in the Capnocytophaga Genus.</title>
        <authorList>
            <person name="Villarma A."/>
            <person name="Gulvik C.A."/>
            <person name="Rowe L.A."/>
            <person name="Sheth M."/>
            <person name="Juieng P."/>
            <person name="Nicholson A.C."/>
            <person name="Loparev V.N."/>
            <person name="McQuiston J.R."/>
        </authorList>
    </citation>
    <scope>NUCLEOTIDE SEQUENCE</scope>
    <source>
        <strain evidence="1">H1496</strain>
    </source>
</reference>
<evidence type="ECO:0000313" key="4">
    <source>
        <dbReference type="Proteomes" id="UP001324270"/>
    </source>
</evidence>
<dbReference type="Proteomes" id="UP001324270">
    <property type="component" value="Unassembled WGS sequence"/>
</dbReference>
<evidence type="ECO:0000313" key="2">
    <source>
        <dbReference type="EMBL" id="MEB3040862.1"/>
    </source>
</evidence>
<accession>A0A250FMQ7</accession>
<dbReference type="EMBL" id="JAYKBV010000012">
    <property type="protein sequence ID" value="MEB3040862.1"/>
    <property type="molecule type" value="Genomic_DNA"/>
</dbReference>
<gene>
    <name evidence="1" type="ORF">CGC50_04235</name>
    <name evidence="2" type="ORF">VJJ49_09220</name>
</gene>
<reference evidence="2 4" key="3">
    <citation type="submission" date="2023-12" db="EMBL/GenBank/DDBJ databases">
        <title>Genomic sequences of Capnocytophaga and Parvimonas strains.</title>
        <authorList>
            <person name="Watt R.M."/>
            <person name="Wang M."/>
            <person name="Yang T."/>
            <person name="Tong W.M."/>
        </authorList>
    </citation>
    <scope>NUCLEOTIDE SEQUENCE [LARGE SCALE GENOMIC DNA]</scope>
    <source>
        <strain evidence="2 4">CCUG 13156</strain>
    </source>
</reference>
<keyword evidence="4" id="KW-1185">Reference proteome</keyword>
<dbReference type="RefSeq" id="WP_095909818.1">
    <property type="nucleotide sequence ID" value="NZ_CAURQL010000001.1"/>
</dbReference>
<proteinExistence type="predicted"/>
<name>A0A250FMQ7_9FLAO</name>
<organism evidence="1 3">
    <name type="scientific">Capnocytophaga gingivalis</name>
    <dbReference type="NCBI Taxonomy" id="1017"/>
    <lineage>
        <taxon>Bacteria</taxon>
        <taxon>Pseudomonadati</taxon>
        <taxon>Bacteroidota</taxon>
        <taxon>Flavobacteriia</taxon>
        <taxon>Flavobacteriales</taxon>
        <taxon>Flavobacteriaceae</taxon>
        <taxon>Capnocytophaga</taxon>
    </lineage>
</organism>
<dbReference type="InterPro" id="IPR011990">
    <property type="entry name" value="TPR-like_helical_dom_sf"/>
</dbReference>
<dbReference type="InterPro" id="IPR041662">
    <property type="entry name" value="SusD-like_2"/>
</dbReference>